<comment type="caution">
    <text evidence="1">The sequence shown here is derived from an EMBL/GenBank/DDBJ whole genome shotgun (WGS) entry which is preliminary data.</text>
</comment>
<dbReference type="Gene3D" id="3.40.390.70">
    <property type="match status" value="1"/>
</dbReference>
<accession>A0A4Q6XLT7</accession>
<proteinExistence type="predicted"/>
<evidence type="ECO:0000313" key="2">
    <source>
        <dbReference type="Proteomes" id="UP000292855"/>
    </source>
</evidence>
<dbReference type="OrthoDB" id="1113652at2"/>
<dbReference type="AlphaFoldDB" id="A0A4Q6XLT7"/>
<dbReference type="PROSITE" id="PS51257">
    <property type="entry name" value="PROKAR_LIPOPROTEIN"/>
    <property type="match status" value="1"/>
</dbReference>
<dbReference type="Pfam" id="PF15890">
    <property type="entry name" value="Peptidase_Mx1"/>
    <property type="match status" value="1"/>
</dbReference>
<organism evidence="1 2">
    <name type="scientific">Sphingobacterium corticibacterium</name>
    <dbReference type="NCBI Taxonomy" id="2484746"/>
    <lineage>
        <taxon>Bacteria</taxon>
        <taxon>Pseudomonadati</taxon>
        <taxon>Bacteroidota</taxon>
        <taxon>Sphingobacteriia</taxon>
        <taxon>Sphingobacteriales</taxon>
        <taxon>Sphingobacteriaceae</taxon>
        <taxon>Sphingobacterium</taxon>
    </lineage>
</organism>
<keyword evidence="2" id="KW-1185">Reference proteome</keyword>
<dbReference type="EMBL" id="SGIT01000002">
    <property type="protein sequence ID" value="RZF60455.1"/>
    <property type="molecule type" value="Genomic_DNA"/>
</dbReference>
<evidence type="ECO:0008006" key="3">
    <source>
        <dbReference type="Google" id="ProtNLM"/>
    </source>
</evidence>
<evidence type="ECO:0000313" key="1">
    <source>
        <dbReference type="EMBL" id="RZF60455.1"/>
    </source>
</evidence>
<dbReference type="Proteomes" id="UP000292855">
    <property type="component" value="Unassembled WGS sequence"/>
</dbReference>
<reference evidence="1 2" key="1">
    <citation type="submission" date="2019-02" db="EMBL/GenBank/DDBJ databases">
        <authorList>
            <person name="Li Y."/>
        </authorList>
    </citation>
    <scope>NUCLEOTIDE SEQUENCE [LARGE SCALE GENOMIC DNA]</scope>
    <source>
        <strain evidence="1 2">30C10-4-7</strain>
    </source>
</reference>
<protein>
    <recommendedName>
        <fullName evidence="3">Substrate import-associated zinc metallohydrolase lipoprotein</fullName>
    </recommendedName>
</protein>
<dbReference type="NCBIfam" id="TIGR04549">
    <property type="entry name" value="LP_HExxH_w_tonB"/>
    <property type="match status" value="1"/>
</dbReference>
<name>A0A4Q6XLT7_9SPHI</name>
<dbReference type="InterPro" id="IPR030890">
    <property type="entry name" value="LP_HExxH_w_TonB"/>
</dbReference>
<gene>
    <name evidence="1" type="ORF">EWE74_11445</name>
</gene>
<sequence>MNMIKKLNILLLSSLLLFSCKEERLDPTSVFQDLEVATNELDNYIEHQFTKDYNIAIVYKFVEAESDLDYNLSPASYESSVRMTKLLYYLGIAPYDEITGSKDFIRSYFPKLLNYIGSAGYRNNGTFVLGTAEGGVKVSLYLLNNLTEETGMDADFLNYYYFHTMHHEFAHILHQTRDYPASFKEITGAGYVADAWSDIYTGSSADALAAADGFVSPYASKEANEDFVETYSYYITLSPAQWEQRISQGGEEGKIIIETKLDIVRTYFQTVWDIDLDVLRDEILARQADLPNFDQTSLN</sequence>
<dbReference type="SUPFAM" id="SSF55486">
    <property type="entry name" value="Metalloproteases ('zincins'), catalytic domain"/>
    <property type="match status" value="1"/>
</dbReference>